<dbReference type="Pfam" id="PF21780">
    <property type="entry name" value="DUF6875"/>
    <property type="match status" value="1"/>
</dbReference>
<dbReference type="EMBL" id="VOBR01000049">
    <property type="protein sequence ID" value="TWP44750.1"/>
    <property type="molecule type" value="Genomic_DNA"/>
</dbReference>
<reference evidence="2 3" key="1">
    <citation type="submission" date="2019-07" db="EMBL/GenBank/DDBJ databases">
        <title>Lentzea xizangensis sp. nov., isolated from Qinghai-Tibetan Plateau Soils.</title>
        <authorList>
            <person name="Huang J."/>
        </authorList>
    </citation>
    <scope>NUCLEOTIDE SEQUENCE [LARGE SCALE GENOMIC DNA]</scope>
    <source>
        <strain evidence="2 3">FXJ1.1311</strain>
    </source>
</reference>
<sequence>MEGGVNVHDVDALTEVVRWAREFLVPGHADLGRTGPVCPYTQASMRRDLFHLDVRHGTPDLDALRVRYAEWADQLDVTERELLTYLLVLPDADPFELDALQRKAKDEFVASGLMIGQFHPSCDEPGLWNRNFRPLRSPVPLLAIRQLLPADLPFMFGTKGHLDSYFTRFAPALPARVRGQLVTRLATSPDRVESVRDAAH</sequence>
<feature type="domain" description="DUF6875" evidence="1">
    <location>
        <begin position="14"/>
        <end position="178"/>
    </location>
</feature>
<evidence type="ECO:0000313" key="3">
    <source>
        <dbReference type="Proteomes" id="UP000316639"/>
    </source>
</evidence>
<dbReference type="InterPro" id="IPR049240">
    <property type="entry name" value="DUF6875"/>
</dbReference>
<comment type="caution">
    <text evidence="2">The sequence shown here is derived from an EMBL/GenBank/DDBJ whole genome shotgun (WGS) entry which is preliminary data.</text>
</comment>
<dbReference type="AlphaFoldDB" id="A0A563EFQ6"/>
<name>A0A563EFQ6_9PSEU</name>
<proteinExistence type="predicted"/>
<dbReference type="RefSeq" id="WP_146360670.1">
    <property type="nucleotide sequence ID" value="NZ_VOBR01000049.1"/>
</dbReference>
<keyword evidence="3" id="KW-1185">Reference proteome</keyword>
<evidence type="ECO:0000313" key="2">
    <source>
        <dbReference type="EMBL" id="TWP44750.1"/>
    </source>
</evidence>
<dbReference type="OrthoDB" id="8420726at2"/>
<evidence type="ECO:0000259" key="1">
    <source>
        <dbReference type="Pfam" id="PF21780"/>
    </source>
</evidence>
<protein>
    <recommendedName>
        <fullName evidence="1">DUF6875 domain-containing protein</fullName>
    </recommendedName>
</protein>
<gene>
    <name evidence="2" type="ORF">FKR81_40960</name>
</gene>
<organism evidence="2 3">
    <name type="scientific">Lentzea tibetensis</name>
    <dbReference type="NCBI Taxonomy" id="2591470"/>
    <lineage>
        <taxon>Bacteria</taxon>
        <taxon>Bacillati</taxon>
        <taxon>Actinomycetota</taxon>
        <taxon>Actinomycetes</taxon>
        <taxon>Pseudonocardiales</taxon>
        <taxon>Pseudonocardiaceae</taxon>
        <taxon>Lentzea</taxon>
    </lineage>
</organism>
<dbReference type="Proteomes" id="UP000316639">
    <property type="component" value="Unassembled WGS sequence"/>
</dbReference>
<accession>A0A563EFQ6</accession>